<dbReference type="GO" id="GO:0007052">
    <property type="term" value="P:mitotic spindle organization"/>
    <property type="evidence" value="ECO:0007669"/>
    <property type="project" value="TreeGrafter"/>
</dbReference>
<dbReference type="SUPFAM" id="SSF140984">
    <property type="entry name" value="PTPA-like"/>
    <property type="match status" value="1"/>
</dbReference>
<dbReference type="InterPro" id="IPR037218">
    <property type="entry name" value="PTPA_sf"/>
</dbReference>
<keyword evidence="6 7" id="KW-0413">Isomerase</keyword>
<dbReference type="Gene3D" id="1.20.120.1150">
    <property type="match status" value="1"/>
</dbReference>
<accession>A0AAF0JC98</accession>
<dbReference type="GO" id="GO:0005634">
    <property type="term" value="C:nucleus"/>
    <property type="evidence" value="ECO:0007669"/>
    <property type="project" value="TreeGrafter"/>
</dbReference>
<gene>
    <name evidence="9" type="primary">RRD1</name>
    <name evidence="9" type="ORF">MJAP1_004078</name>
</gene>
<dbReference type="CDD" id="cd04087">
    <property type="entry name" value="PTPA"/>
    <property type="match status" value="1"/>
</dbReference>
<evidence type="ECO:0000256" key="3">
    <source>
        <dbReference type="ARBA" id="ARBA00011019"/>
    </source>
</evidence>
<dbReference type="InterPro" id="IPR004327">
    <property type="entry name" value="Phstyr_phstse_ac"/>
</dbReference>
<evidence type="ECO:0000256" key="1">
    <source>
        <dbReference type="ARBA" id="ARBA00000971"/>
    </source>
</evidence>
<dbReference type="EMBL" id="CP119965">
    <property type="protein sequence ID" value="WFD41085.1"/>
    <property type="molecule type" value="Genomic_DNA"/>
</dbReference>
<organism evidence="9 10">
    <name type="scientific">Malassezia japonica</name>
    <dbReference type="NCBI Taxonomy" id="223818"/>
    <lineage>
        <taxon>Eukaryota</taxon>
        <taxon>Fungi</taxon>
        <taxon>Dikarya</taxon>
        <taxon>Basidiomycota</taxon>
        <taxon>Ustilaginomycotina</taxon>
        <taxon>Malasseziomycetes</taxon>
        <taxon>Malasseziales</taxon>
        <taxon>Malasseziaceae</taxon>
        <taxon>Malassezia</taxon>
    </lineage>
</organism>
<dbReference type="GO" id="GO:0005737">
    <property type="term" value="C:cytoplasm"/>
    <property type="evidence" value="ECO:0007669"/>
    <property type="project" value="UniProtKB-SubCell"/>
</dbReference>
<reference evidence="9" key="1">
    <citation type="submission" date="2023-03" db="EMBL/GenBank/DDBJ databases">
        <title>Mating type loci evolution in Malassezia.</title>
        <authorList>
            <person name="Coelho M.A."/>
        </authorList>
    </citation>
    <scope>NUCLEOTIDE SEQUENCE</scope>
    <source>
        <strain evidence="9">CBS 9431</strain>
    </source>
</reference>
<keyword evidence="4 7" id="KW-0963">Cytoplasm</keyword>
<keyword evidence="5 7" id="KW-0697">Rotamase</keyword>
<evidence type="ECO:0000256" key="8">
    <source>
        <dbReference type="SAM" id="MobiDB-lite"/>
    </source>
</evidence>
<evidence type="ECO:0000313" key="9">
    <source>
        <dbReference type="EMBL" id="WFD41085.1"/>
    </source>
</evidence>
<evidence type="ECO:0000256" key="7">
    <source>
        <dbReference type="RuleBase" id="RU361210"/>
    </source>
</evidence>
<dbReference type="GeneID" id="85227729"/>
<evidence type="ECO:0000256" key="2">
    <source>
        <dbReference type="ARBA" id="ARBA00004496"/>
    </source>
</evidence>
<evidence type="ECO:0000256" key="4">
    <source>
        <dbReference type="ARBA" id="ARBA00022490"/>
    </source>
</evidence>
<protein>
    <recommendedName>
        <fullName evidence="7">Serine/threonine-protein phosphatase 2A activator</fullName>
        <ecNumber evidence="7">5.2.1.8</ecNumber>
    </recommendedName>
    <alternativeName>
        <fullName evidence="7">Phosphotyrosyl phosphatase activator</fullName>
    </alternativeName>
</protein>
<dbReference type="InterPro" id="IPR043170">
    <property type="entry name" value="PTPA_C_lid"/>
</dbReference>
<dbReference type="GO" id="GO:0008160">
    <property type="term" value="F:protein tyrosine phosphatase activator activity"/>
    <property type="evidence" value="ECO:0007669"/>
    <property type="project" value="TreeGrafter"/>
</dbReference>
<dbReference type="PIRSF" id="PIRSF016325">
    <property type="entry name" value="Phstyr_phstse_ac"/>
    <property type="match status" value="1"/>
</dbReference>
<dbReference type="AlphaFoldDB" id="A0AAF0JC98"/>
<feature type="compositionally biased region" description="Low complexity" evidence="8">
    <location>
        <begin position="389"/>
        <end position="403"/>
    </location>
</feature>
<name>A0AAF0JC98_9BASI</name>
<dbReference type="Pfam" id="PF03095">
    <property type="entry name" value="PTPA"/>
    <property type="match status" value="1"/>
</dbReference>
<keyword evidence="10" id="KW-1185">Reference proteome</keyword>
<evidence type="ECO:0000256" key="5">
    <source>
        <dbReference type="ARBA" id="ARBA00023110"/>
    </source>
</evidence>
<dbReference type="GO" id="GO:0000159">
    <property type="term" value="C:protein phosphatase type 2A complex"/>
    <property type="evidence" value="ECO:0007669"/>
    <property type="project" value="TreeGrafter"/>
</dbReference>
<dbReference type="RefSeq" id="XP_060123982.1">
    <property type="nucleotide sequence ID" value="XM_060267999.1"/>
</dbReference>
<dbReference type="GO" id="GO:0003755">
    <property type="term" value="F:peptidyl-prolyl cis-trans isomerase activity"/>
    <property type="evidence" value="ECO:0007669"/>
    <property type="project" value="UniProtKB-KW"/>
</dbReference>
<comment type="subcellular location">
    <subcellularLocation>
        <location evidence="2 7">Cytoplasm</location>
    </subcellularLocation>
</comment>
<dbReference type="Proteomes" id="UP001217754">
    <property type="component" value="Chromosome 8"/>
</dbReference>
<comment type="catalytic activity">
    <reaction evidence="1 7">
        <text>[protein]-peptidylproline (omega=180) = [protein]-peptidylproline (omega=0)</text>
        <dbReference type="Rhea" id="RHEA:16237"/>
        <dbReference type="Rhea" id="RHEA-COMP:10747"/>
        <dbReference type="Rhea" id="RHEA-COMP:10748"/>
        <dbReference type="ChEBI" id="CHEBI:83833"/>
        <dbReference type="ChEBI" id="CHEBI:83834"/>
        <dbReference type="EC" id="5.2.1.8"/>
    </reaction>
</comment>
<evidence type="ECO:0000256" key="6">
    <source>
        <dbReference type="ARBA" id="ARBA00023235"/>
    </source>
</evidence>
<comment type="function">
    <text evidence="7">PPIases accelerate the folding of proteins. It catalyzes the cis-trans isomerization of proline imidic peptide bonds in oligopeptides.</text>
</comment>
<evidence type="ECO:0000313" key="10">
    <source>
        <dbReference type="Proteomes" id="UP001217754"/>
    </source>
</evidence>
<sequence>MALALPLPAWVGAEAVGALTAPQRRIREDSDVDLWRESAAHDAVVLFVMRLGEASVGHATQQVAWTDAAARCTSDDAVERVLGLLQTLDAWTDEIELHTTSQRFGNLAFRTWGARLEEKLDALHEALLPPALHPFIVELRAYLLEAFGSFVRIDYGTGHELNFLAWLGYLHRLRLFVRSDEAADVAAAERRLALEVFPAYLRVVWHLQDHYSLEPAGSHGVWGLDDYQFAPYIIGAAQLRHAETLTPQGVVNRSLYPYASWKEPRAGPKISVQETLYYVPPVAGAEPIPNLYISSLARIHSLKRGPFTEHSPLLTDVSSNVASWYKVYTGMLKMYDAECLLKRPVVQHFVFGGVGYPWPTHAPTPTPSPWVMRAVSTAPVSRTSTPVGRATTAASAASSRTSTPPVRAPWAKDP</sequence>
<feature type="region of interest" description="Disordered" evidence="8">
    <location>
        <begin position="381"/>
        <end position="414"/>
    </location>
</feature>
<proteinExistence type="inferred from homology"/>
<dbReference type="EC" id="5.2.1.8" evidence="7"/>
<dbReference type="PANTHER" id="PTHR10012">
    <property type="entry name" value="SERINE/THREONINE-PROTEIN PHOSPHATASE 2A REGULATORY SUBUNIT B"/>
    <property type="match status" value="1"/>
</dbReference>
<comment type="similarity">
    <text evidence="3 7">Belongs to the PTPA-type PPIase family.</text>
</comment>
<dbReference type="PANTHER" id="PTHR10012:SF0">
    <property type="entry name" value="SERINE_THREONINE-PROTEIN PHOSPHATASE 2A ACTIVATOR"/>
    <property type="match status" value="1"/>
</dbReference>